<keyword evidence="6 7" id="KW-0342">GTP-binding</keyword>
<dbReference type="GO" id="GO:0005525">
    <property type="term" value="F:GTP binding"/>
    <property type="evidence" value="ECO:0007669"/>
    <property type="project" value="UniProtKB-UniRule"/>
</dbReference>
<dbReference type="HAMAP" id="MF_00011">
    <property type="entry name" value="Adenylosucc_synth"/>
    <property type="match status" value="1"/>
</dbReference>
<dbReference type="SUPFAM" id="SSF52540">
    <property type="entry name" value="P-loop containing nucleoside triphosphate hydrolases"/>
    <property type="match status" value="1"/>
</dbReference>
<feature type="binding site" evidence="7">
    <location>
        <begin position="319"/>
        <end position="321"/>
    </location>
    <ligand>
        <name>GTP</name>
        <dbReference type="ChEBI" id="CHEBI:37565"/>
    </ligand>
</feature>
<feature type="binding site" evidence="7">
    <location>
        <begin position="40"/>
        <end position="42"/>
    </location>
    <ligand>
        <name>GTP</name>
        <dbReference type="ChEBI" id="CHEBI:37565"/>
    </ligand>
</feature>
<feature type="binding site" evidence="7">
    <location>
        <position position="12"/>
    </location>
    <ligand>
        <name>Mg(2+)</name>
        <dbReference type="ChEBI" id="CHEBI:18420"/>
    </ligand>
</feature>
<evidence type="ECO:0000313" key="10">
    <source>
        <dbReference type="Proteomes" id="UP000003980"/>
    </source>
</evidence>
<comment type="subcellular location">
    <subcellularLocation>
        <location evidence="7">Cytoplasm</location>
    </subcellularLocation>
</comment>
<accession>H2C6U2</accession>
<evidence type="ECO:0000313" key="9">
    <source>
        <dbReference type="EMBL" id="EHP69519.1"/>
    </source>
</evidence>
<evidence type="ECO:0000256" key="6">
    <source>
        <dbReference type="ARBA" id="ARBA00023134"/>
    </source>
</evidence>
<feature type="active site" description="Proton acceptor" evidence="7">
    <location>
        <position position="12"/>
    </location>
</feature>
<dbReference type="PROSITE" id="PS00300">
    <property type="entry name" value="SRP54"/>
    <property type="match status" value="1"/>
</dbReference>
<evidence type="ECO:0000256" key="4">
    <source>
        <dbReference type="ARBA" id="ARBA00022755"/>
    </source>
</evidence>
<feature type="active site" description="Proton donor" evidence="7">
    <location>
        <position position="41"/>
    </location>
</feature>
<evidence type="ECO:0000259" key="8">
    <source>
        <dbReference type="PROSITE" id="PS00300"/>
    </source>
</evidence>
<comment type="subunit">
    <text evidence="7">Homodimer.</text>
</comment>
<keyword evidence="10" id="KW-1185">Reference proteome</keyword>
<keyword evidence="7" id="KW-0963">Cytoplasm</keyword>
<evidence type="ECO:0000256" key="3">
    <source>
        <dbReference type="ARBA" id="ARBA00022741"/>
    </source>
</evidence>
<comment type="pathway">
    <text evidence="7">Purine metabolism; AMP biosynthesis via de novo pathway; AMP from IMP: step 1/2.</text>
</comment>
<organism evidence="9 10">
    <name type="scientific">Metallosphaera yellowstonensis MK1</name>
    <dbReference type="NCBI Taxonomy" id="671065"/>
    <lineage>
        <taxon>Archaea</taxon>
        <taxon>Thermoproteota</taxon>
        <taxon>Thermoprotei</taxon>
        <taxon>Sulfolobales</taxon>
        <taxon>Sulfolobaceae</taxon>
        <taxon>Metallosphaera</taxon>
    </lineage>
</organism>
<sequence>MLDILVGGFYGDEGKGKVASYLGLKGGYTLAVRTGSINAGHTVNYQGRTWKIRVIPSAFVNPNVKLALGPGLLTSIEQLEKELEETNSKSRILIDPHVGIITKAEVLEEQRDEFLMKIIGSTGQGVGTAESKRVLRKLRLAKDFRELESVIGDVPETIIETIREGNSVIAEGTQGTYLSLFHGEYPFVTSRNTTAGGVLSEVGVGPKYVRDVIVVFKSFVSRVGEGYLEGELPREKAEEMGLVEKGTVTGRPRRVAPFNISLAKRAVRLNSATQVAITKLDAIFKQDKHVRDYSKLSAGSRNWIENIENELKVPVTLIGTGEDSLDMIDLRKEKLGE</sequence>
<feature type="binding site" description="in other chain" evidence="7">
    <location>
        <position position="251"/>
    </location>
    <ligand>
        <name>IMP</name>
        <dbReference type="ChEBI" id="CHEBI:58053"/>
        <note>ligand shared between dimeric partners</note>
    </ligand>
</feature>
<dbReference type="Proteomes" id="UP000003980">
    <property type="component" value="Unassembled WGS sequence"/>
</dbReference>
<gene>
    <name evidence="7" type="primary">purA</name>
    <name evidence="9" type="ORF">MetMK1DRAFT_00022850</name>
</gene>
<dbReference type="AlphaFoldDB" id="H2C6U2"/>
<dbReference type="InterPro" id="IPR042109">
    <property type="entry name" value="Adenylosuccinate_synth_dom1"/>
</dbReference>
<dbReference type="GO" id="GO:0046040">
    <property type="term" value="P:IMP metabolic process"/>
    <property type="evidence" value="ECO:0007669"/>
    <property type="project" value="TreeGrafter"/>
</dbReference>
<dbReference type="InterPro" id="IPR000897">
    <property type="entry name" value="SRP54_GTPase_dom"/>
</dbReference>
<dbReference type="InterPro" id="IPR027417">
    <property type="entry name" value="P-loop_NTPase"/>
</dbReference>
<protein>
    <recommendedName>
        <fullName evidence="7">Adenylosuccinate synthetase</fullName>
        <shortName evidence="7">AMPSase</shortName>
        <shortName evidence="7">AdSS</shortName>
        <ecNumber evidence="7">6.3.4.4</ecNumber>
    </recommendedName>
    <alternativeName>
        <fullName evidence="7">IMP--aspartate ligase</fullName>
    </alternativeName>
</protein>
<dbReference type="SMART" id="SM00788">
    <property type="entry name" value="Adenylsucc_synt"/>
    <property type="match status" value="1"/>
</dbReference>
<dbReference type="InterPro" id="IPR042110">
    <property type="entry name" value="Adenylosuccinate_synth_dom2"/>
</dbReference>
<feature type="binding site" evidence="7">
    <location>
        <position position="136"/>
    </location>
    <ligand>
        <name>IMP</name>
        <dbReference type="ChEBI" id="CHEBI:58053"/>
        <note>ligand shared between dimeric partners</note>
    </ligand>
</feature>
<dbReference type="eggNOG" id="arCOG04387">
    <property type="taxonomic scope" value="Archaea"/>
</dbReference>
<comment type="function">
    <text evidence="7">Plays an important role in the de novo pathway of purine nucleotide biosynthesis. Catalyzes the first committed step in the biosynthesis of AMP from IMP.</text>
</comment>
<comment type="similarity">
    <text evidence="7">Belongs to the adenylosuccinate synthetase family.</text>
</comment>
<dbReference type="Gene3D" id="1.10.300.10">
    <property type="entry name" value="Adenylosuccinate Synthetase, subunit A, domain 2"/>
    <property type="match status" value="1"/>
</dbReference>
<feature type="domain" description="SRP54-type proteins GTP-binding" evidence="8">
    <location>
        <begin position="314"/>
        <end position="327"/>
    </location>
</feature>
<proteinExistence type="inferred from homology"/>
<keyword evidence="5 7" id="KW-0460">Magnesium</keyword>
<dbReference type="InterPro" id="IPR001114">
    <property type="entry name" value="Adenylosuccinate_synthetase"/>
</dbReference>
<dbReference type="OrthoDB" id="372247at2157"/>
<feature type="binding site" evidence="7">
    <location>
        <begin position="247"/>
        <end position="253"/>
    </location>
    <ligand>
        <name>substrate</name>
    </ligand>
</feature>
<dbReference type="GO" id="GO:0006614">
    <property type="term" value="P:SRP-dependent cotranslational protein targeting to membrane"/>
    <property type="evidence" value="ECO:0007669"/>
    <property type="project" value="InterPro"/>
</dbReference>
<keyword evidence="2 7" id="KW-0479">Metal-binding</keyword>
<dbReference type="PANTHER" id="PTHR11846">
    <property type="entry name" value="ADENYLOSUCCINATE SYNTHETASE"/>
    <property type="match status" value="1"/>
</dbReference>
<feature type="binding site" description="in other chain" evidence="7">
    <location>
        <position position="174"/>
    </location>
    <ligand>
        <name>IMP</name>
        <dbReference type="ChEBI" id="CHEBI:58053"/>
        <note>ligand shared between dimeric partners</note>
    </ligand>
</feature>
<dbReference type="Gene3D" id="3.40.440.10">
    <property type="entry name" value="Adenylosuccinate Synthetase, subunit A, domain 1"/>
    <property type="match status" value="2"/>
</dbReference>
<comment type="catalytic activity">
    <reaction evidence="7">
        <text>IMP + L-aspartate + GTP = N(6)-(1,2-dicarboxyethyl)-AMP + GDP + phosphate + 2 H(+)</text>
        <dbReference type="Rhea" id="RHEA:15753"/>
        <dbReference type="ChEBI" id="CHEBI:15378"/>
        <dbReference type="ChEBI" id="CHEBI:29991"/>
        <dbReference type="ChEBI" id="CHEBI:37565"/>
        <dbReference type="ChEBI" id="CHEBI:43474"/>
        <dbReference type="ChEBI" id="CHEBI:57567"/>
        <dbReference type="ChEBI" id="CHEBI:58053"/>
        <dbReference type="ChEBI" id="CHEBI:58189"/>
        <dbReference type="EC" id="6.3.4.4"/>
    </reaction>
</comment>
<comment type="cofactor">
    <cofactor evidence="7">
        <name>Mg(2+)</name>
        <dbReference type="ChEBI" id="CHEBI:18420"/>
    </cofactor>
    <text evidence="7">Binds 1 Mg(2+) ion per subunit.</text>
</comment>
<feature type="binding site" evidence="7">
    <location>
        <begin position="279"/>
        <end position="281"/>
    </location>
    <ligand>
        <name>GTP</name>
        <dbReference type="ChEBI" id="CHEBI:37565"/>
    </ligand>
</feature>
<feature type="binding site" evidence="7">
    <location>
        <begin position="11"/>
        <end position="17"/>
    </location>
    <ligand>
        <name>GTP</name>
        <dbReference type="ChEBI" id="CHEBI:37565"/>
    </ligand>
</feature>
<dbReference type="EC" id="6.3.4.4" evidence="7"/>
<dbReference type="GO" id="GO:0044208">
    <property type="term" value="P:'de novo' AMP biosynthetic process"/>
    <property type="evidence" value="ECO:0007669"/>
    <property type="project" value="UniProtKB-UniRule"/>
</dbReference>
<dbReference type="InterPro" id="IPR042111">
    <property type="entry name" value="Adenylosuccinate_synth_dom3"/>
</dbReference>
<reference evidence="9 10" key="1">
    <citation type="submission" date="2012-01" db="EMBL/GenBank/DDBJ databases">
        <title>Improved High-Quality Draft sequence of Metallosphaera yellowstonensis MK1.</title>
        <authorList>
            <consortium name="US DOE Joint Genome Institute"/>
            <person name="Lucas S."/>
            <person name="Han J."/>
            <person name="Cheng J.-F."/>
            <person name="Goodwin L."/>
            <person name="Pitluck S."/>
            <person name="Peters L."/>
            <person name="Teshima H."/>
            <person name="Detter J.C."/>
            <person name="Han C."/>
            <person name="Tapia R."/>
            <person name="Land M."/>
            <person name="Hauser L."/>
            <person name="Kyrpides N."/>
            <person name="Kozubal M."/>
            <person name="Macur R.E."/>
            <person name="Jay Z."/>
            <person name="Inskeep W."/>
            <person name="Woyke T."/>
        </authorList>
    </citation>
    <scope>NUCLEOTIDE SEQUENCE [LARGE SCALE GENOMIC DNA]</scope>
    <source>
        <strain evidence="9 10">MK1</strain>
    </source>
</reference>
<evidence type="ECO:0000256" key="1">
    <source>
        <dbReference type="ARBA" id="ARBA00022598"/>
    </source>
</evidence>
<keyword evidence="4 7" id="KW-0658">Purine biosynthesis</keyword>
<keyword evidence="1 7" id="KW-0436">Ligase</keyword>
<dbReference type="GO" id="GO:0000287">
    <property type="term" value="F:magnesium ion binding"/>
    <property type="evidence" value="ECO:0007669"/>
    <property type="project" value="UniProtKB-UniRule"/>
</dbReference>
<name>H2C6U2_9CREN</name>
<feature type="binding site" evidence="7">
    <location>
        <position position="40"/>
    </location>
    <ligand>
        <name>Mg(2+)</name>
        <dbReference type="ChEBI" id="CHEBI:18420"/>
    </ligand>
</feature>
<dbReference type="PANTHER" id="PTHR11846:SF0">
    <property type="entry name" value="ADENYLOSUCCINATE SYNTHETASE"/>
    <property type="match status" value="1"/>
</dbReference>
<dbReference type="GO" id="GO:0005737">
    <property type="term" value="C:cytoplasm"/>
    <property type="evidence" value="ECO:0007669"/>
    <property type="project" value="UniProtKB-SubCell"/>
</dbReference>
<dbReference type="RefSeq" id="WP_009073660.1">
    <property type="nucleotide sequence ID" value="NZ_JH597768.1"/>
</dbReference>
<feature type="binding site" evidence="7">
    <location>
        <position position="253"/>
    </location>
    <ligand>
        <name>GTP</name>
        <dbReference type="ChEBI" id="CHEBI:37565"/>
    </ligand>
</feature>
<dbReference type="NCBIfam" id="NF003295">
    <property type="entry name" value="PRK04293.1"/>
    <property type="match status" value="1"/>
</dbReference>
<dbReference type="Pfam" id="PF00709">
    <property type="entry name" value="Adenylsucc_synt"/>
    <property type="match status" value="2"/>
</dbReference>
<dbReference type="EMBL" id="JH597768">
    <property type="protein sequence ID" value="EHP69519.1"/>
    <property type="molecule type" value="Genomic_DNA"/>
</dbReference>
<dbReference type="HOGENOM" id="CLU_029848_0_0_2"/>
<dbReference type="UniPathway" id="UPA00075">
    <property type="reaction ID" value="UER00335"/>
</dbReference>
<evidence type="ECO:0000256" key="2">
    <source>
        <dbReference type="ARBA" id="ARBA00022723"/>
    </source>
</evidence>
<feature type="binding site" description="in other chain" evidence="7">
    <location>
        <begin position="12"/>
        <end position="15"/>
    </location>
    <ligand>
        <name>IMP</name>
        <dbReference type="ChEBI" id="CHEBI:58053"/>
        <note>ligand shared between dimeric partners</note>
    </ligand>
</feature>
<feature type="binding site" description="in other chain" evidence="7">
    <location>
        <begin position="38"/>
        <end position="41"/>
    </location>
    <ligand>
        <name>IMP</name>
        <dbReference type="ChEBI" id="CHEBI:58053"/>
        <note>ligand shared between dimeric partners</note>
    </ligand>
</feature>
<dbReference type="Gene3D" id="3.90.170.10">
    <property type="entry name" value="Adenylosuccinate Synthetase, subunit A, domain 3"/>
    <property type="match status" value="2"/>
</dbReference>
<evidence type="ECO:0000256" key="7">
    <source>
        <dbReference type="HAMAP-Rule" id="MF_00011"/>
    </source>
</evidence>
<feature type="binding site" description="in other chain" evidence="7">
    <location>
        <position position="189"/>
    </location>
    <ligand>
        <name>IMP</name>
        <dbReference type="ChEBI" id="CHEBI:58053"/>
        <note>ligand shared between dimeric partners</note>
    </ligand>
</feature>
<feature type="binding site" description="in other chain" evidence="7">
    <location>
        <position position="122"/>
    </location>
    <ligand>
        <name>IMP</name>
        <dbReference type="ChEBI" id="CHEBI:58053"/>
        <note>ligand shared between dimeric partners</note>
    </ligand>
</feature>
<dbReference type="GO" id="GO:0004019">
    <property type="term" value="F:adenylosuccinate synthase activity"/>
    <property type="evidence" value="ECO:0007669"/>
    <property type="project" value="UniProtKB-UniRule"/>
</dbReference>
<dbReference type="STRING" id="671065.MetMK1DRAFT_00022850"/>
<evidence type="ECO:0000256" key="5">
    <source>
        <dbReference type="ARBA" id="ARBA00022842"/>
    </source>
</evidence>
<keyword evidence="3 7" id="KW-0547">Nucleotide-binding</keyword>